<dbReference type="AlphaFoldDB" id="A0A0F3H5F3"/>
<keyword evidence="3" id="KW-0378">Hydrolase</keyword>
<evidence type="ECO:0000313" key="4">
    <source>
        <dbReference type="Proteomes" id="UP000033405"/>
    </source>
</evidence>
<comment type="caution">
    <text evidence="3">The sequence shown here is derived from an EMBL/GenBank/DDBJ whole genome shotgun (WGS) entry which is preliminary data.</text>
</comment>
<evidence type="ECO:0000313" key="3">
    <source>
        <dbReference type="EMBL" id="KJU88198.1"/>
    </source>
</evidence>
<dbReference type="SUPFAM" id="SSF51445">
    <property type="entry name" value="(Trans)glycosidases"/>
    <property type="match status" value="1"/>
</dbReference>
<accession>A0A0F3H5F3</accession>
<dbReference type="EMBL" id="JYOV01000024">
    <property type="protein sequence ID" value="KJU88198.1"/>
    <property type="molecule type" value="Genomic_DNA"/>
</dbReference>
<dbReference type="PANTHER" id="PTHR34135">
    <property type="entry name" value="LYSOZYME"/>
    <property type="match status" value="1"/>
</dbReference>
<dbReference type="InterPro" id="IPR002053">
    <property type="entry name" value="Glyco_hydro_25"/>
</dbReference>
<dbReference type="GO" id="GO:0016998">
    <property type="term" value="P:cell wall macromolecule catabolic process"/>
    <property type="evidence" value="ECO:0007669"/>
    <property type="project" value="InterPro"/>
</dbReference>
<dbReference type="CDD" id="cd06523">
    <property type="entry name" value="GH25_PlyB-like"/>
    <property type="match status" value="1"/>
</dbReference>
<dbReference type="Proteomes" id="UP000033405">
    <property type="component" value="Unassembled WGS sequence"/>
</dbReference>
<sequence>MRKKINPVFIFTVLATIVGILIINRPKFEDHPVKTKQNPVQVETQALHNINKPIIDVSGWQRPSEINYDTLTQNISGAIVRVHSGAQVSEENDAAYKNGVDKVYKEHITEFQKRNIPVAVYAYVAGKNVEEMEKAAEAFYNAASPYNPSYYWLDVEEKTMSDMNQGVEAFRAKLASLGAKNIGIYVGVYFMEEHSISVDNYSAIWIPSYGTNSGHYESAPKTDLSYDLHQYTSHGNLGGFEHHLDLNLISSSKNKEETFRKLFLNP</sequence>
<proteinExistence type="inferred from homology"/>
<keyword evidence="2" id="KW-0812">Transmembrane</keyword>
<gene>
    <name evidence="3" type="ORF">TZ96_01909</name>
</gene>
<keyword evidence="2" id="KW-0472">Membrane</keyword>
<feature type="transmembrane region" description="Helical" evidence="2">
    <location>
        <begin position="7"/>
        <end position="24"/>
    </location>
</feature>
<evidence type="ECO:0000256" key="2">
    <source>
        <dbReference type="SAM" id="Phobius"/>
    </source>
</evidence>
<dbReference type="GO" id="GO:0016052">
    <property type="term" value="P:carbohydrate catabolic process"/>
    <property type="evidence" value="ECO:0007669"/>
    <property type="project" value="TreeGrafter"/>
</dbReference>
<dbReference type="Pfam" id="PF01183">
    <property type="entry name" value="Glyco_hydro_25"/>
    <property type="match status" value="1"/>
</dbReference>
<evidence type="ECO:0000256" key="1">
    <source>
        <dbReference type="ARBA" id="ARBA00010646"/>
    </source>
</evidence>
<name>A0A0F3H5F3_9STRE</name>
<dbReference type="RefSeq" id="WP_045763896.1">
    <property type="nucleotide sequence ID" value="NZ_JASGZG010000013.1"/>
</dbReference>
<dbReference type="PROSITE" id="PS51904">
    <property type="entry name" value="GLYCOSYL_HYDROL_F25_2"/>
    <property type="match status" value="1"/>
</dbReference>
<comment type="similarity">
    <text evidence="1">Belongs to the glycosyl hydrolase 25 family.</text>
</comment>
<dbReference type="GO" id="GO:0003796">
    <property type="term" value="F:lysozyme activity"/>
    <property type="evidence" value="ECO:0007669"/>
    <property type="project" value="InterPro"/>
</dbReference>
<dbReference type="GO" id="GO:0009253">
    <property type="term" value="P:peptidoglycan catabolic process"/>
    <property type="evidence" value="ECO:0007669"/>
    <property type="project" value="InterPro"/>
</dbReference>
<dbReference type="PATRIC" id="fig|28037.218.peg.1871"/>
<dbReference type="InterPro" id="IPR017853">
    <property type="entry name" value="GH"/>
</dbReference>
<protein>
    <submittedName>
        <fullName evidence="3">Glycoside hydrolase</fullName>
    </submittedName>
</protein>
<keyword evidence="2" id="KW-1133">Transmembrane helix</keyword>
<reference evidence="3 4" key="1">
    <citation type="submission" date="2015-02" db="EMBL/GenBank/DDBJ databases">
        <title>Evolution of amylase-binding proteins of oral streptococcal species.</title>
        <authorList>
            <person name="Haase E.M."/>
        </authorList>
    </citation>
    <scope>NUCLEOTIDE SEQUENCE [LARGE SCALE GENOMIC DNA]</scope>
    <source>
        <strain evidence="3 4">UC6950A</strain>
    </source>
</reference>
<dbReference type="Gene3D" id="3.20.20.80">
    <property type="entry name" value="Glycosidases"/>
    <property type="match status" value="1"/>
</dbReference>
<organism evidence="3 4">
    <name type="scientific">Streptococcus infantis</name>
    <dbReference type="NCBI Taxonomy" id="68892"/>
    <lineage>
        <taxon>Bacteria</taxon>
        <taxon>Bacillati</taxon>
        <taxon>Bacillota</taxon>
        <taxon>Bacilli</taxon>
        <taxon>Lactobacillales</taxon>
        <taxon>Streptococcaceae</taxon>
        <taxon>Streptococcus</taxon>
    </lineage>
</organism>
<dbReference type="PANTHER" id="PTHR34135:SF1">
    <property type="entry name" value="GLYCOSYL HYDROLASE FAMILY 25"/>
    <property type="match status" value="1"/>
</dbReference>